<evidence type="ECO:0000259" key="2">
    <source>
        <dbReference type="Pfam" id="PF04101"/>
    </source>
</evidence>
<dbReference type="SUPFAM" id="SSF53756">
    <property type="entry name" value="UDP-Glycosyltransferase/glycogen phosphorylase"/>
    <property type="match status" value="1"/>
</dbReference>
<evidence type="ECO:0000313" key="4">
    <source>
        <dbReference type="Proteomes" id="UP000467635"/>
    </source>
</evidence>
<comment type="caution">
    <text evidence="3">The sequence shown here is derived from an EMBL/GenBank/DDBJ whole genome shotgun (WGS) entry which is preliminary data.</text>
</comment>
<dbReference type="PANTHER" id="PTHR21015:SF22">
    <property type="entry name" value="GLYCOSYLTRANSFERASE"/>
    <property type="match status" value="1"/>
</dbReference>
<feature type="domain" description="Glycosyl transferase family 28 C-terminal" evidence="2">
    <location>
        <begin position="1"/>
        <end position="106"/>
    </location>
</feature>
<dbReference type="Proteomes" id="UP000467635">
    <property type="component" value="Unassembled WGS sequence"/>
</dbReference>
<dbReference type="GO" id="GO:0016758">
    <property type="term" value="F:hexosyltransferase activity"/>
    <property type="evidence" value="ECO:0007669"/>
    <property type="project" value="InterPro"/>
</dbReference>
<dbReference type="InterPro" id="IPR007235">
    <property type="entry name" value="Glyco_trans_28_C"/>
</dbReference>
<protein>
    <submittedName>
        <fullName evidence="3">UDP-N-acetylglucosamine--N-acetylmuramyl-(Pentapeptide) pyrophosphoryl-undecaprenol N-acetylglucosamine transferase</fullName>
    </submittedName>
</protein>
<name>A0A7X2MH63_9LACO</name>
<proteinExistence type="predicted"/>
<keyword evidence="3" id="KW-0808">Transferase</keyword>
<evidence type="ECO:0000256" key="1">
    <source>
        <dbReference type="ARBA" id="ARBA00023136"/>
    </source>
</evidence>
<dbReference type="Gene3D" id="3.40.50.2000">
    <property type="entry name" value="Glycogen Phosphorylase B"/>
    <property type="match status" value="1"/>
</dbReference>
<dbReference type="PANTHER" id="PTHR21015">
    <property type="entry name" value="UDP-N-ACETYLGLUCOSAMINE--N-ACETYLMURAMYL-(PENTAPEPTIDE) PYROPHOSPHORYL-UNDECAPRENOL N-ACETYLGLUCOSAMINE TRANSFERASE 1"/>
    <property type="match status" value="1"/>
</dbReference>
<gene>
    <name evidence="3" type="ORF">GKC33_11990</name>
</gene>
<dbReference type="CDD" id="cd03785">
    <property type="entry name" value="GT28_MurG"/>
    <property type="match status" value="1"/>
</dbReference>
<dbReference type="AlphaFoldDB" id="A0A7X2MH63"/>
<sequence length="116" mass="12510">YIADMPAILPEVASIVGRAGATSLAEITALGIPTILIPSPYVTNDHQTKNAMSLVNKDAALMIKEKDLTADTLVRNIDEIMNDSDKRLQMGKNAKKAGIPDAANQVIKVLEDIMHK</sequence>
<dbReference type="Pfam" id="PF04101">
    <property type="entry name" value="Glyco_tran_28_C"/>
    <property type="match status" value="1"/>
</dbReference>
<evidence type="ECO:0000313" key="3">
    <source>
        <dbReference type="EMBL" id="MSE09373.1"/>
    </source>
</evidence>
<organism evidence="3 4">
    <name type="scientific">Ligilactobacillus salivarius</name>
    <dbReference type="NCBI Taxonomy" id="1624"/>
    <lineage>
        <taxon>Bacteria</taxon>
        <taxon>Bacillati</taxon>
        <taxon>Bacillota</taxon>
        <taxon>Bacilli</taxon>
        <taxon>Lactobacillales</taxon>
        <taxon>Lactobacillaceae</taxon>
        <taxon>Ligilactobacillus</taxon>
    </lineage>
</organism>
<accession>A0A7X2MH63</accession>
<feature type="non-terminal residue" evidence="3">
    <location>
        <position position="1"/>
    </location>
</feature>
<dbReference type="EMBL" id="WKKX01000813">
    <property type="protein sequence ID" value="MSE09373.1"/>
    <property type="molecule type" value="Genomic_DNA"/>
</dbReference>
<keyword evidence="1" id="KW-0472">Membrane</keyword>
<reference evidence="3 4" key="1">
    <citation type="submission" date="2019-11" db="EMBL/GenBank/DDBJ databases">
        <title>Draft Genome Sequence of Plant Growth-Promoting Rhizosphere-Associated Bacteria.</title>
        <authorList>
            <person name="Vasilyev I.Y."/>
            <person name="Radchenko V."/>
            <person name="Ilnitskaya E.V."/>
        </authorList>
    </citation>
    <scope>NUCLEOTIDE SEQUENCE [LARGE SCALE GENOMIC DNA]</scope>
    <source>
        <strain evidence="3 4">VRA_01-1sq_f</strain>
    </source>
</reference>